<gene>
    <name evidence="6" type="ORF">OAory_01022960</name>
</gene>
<reference evidence="6 7" key="1">
    <citation type="submission" date="2016-10" db="EMBL/GenBank/DDBJ databases">
        <title>Genome sequencing of Aspergillus oryzae BCC7051.</title>
        <authorList>
            <person name="Thammarongtham C."/>
            <person name="Vorapreeda T."/>
            <person name="Nookaew I."/>
            <person name="Srisuk T."/>
            <person name="Land M."/>
            <person name="Jeennor S."/>
            <person name="Laoteng K."/>
        </authorList>
    </citation>
    <scope>NUCLEOTIDE SEQUENCE [LARGE SCALE GENOMIC DNA]</scope>
    <source>
        <strain evidence="6 7">BCC7051</strain>
    </source>
</reference>
<dbReference type="GO" id="GO:0016020">
    <property type="term" value="C:membrane"/>
    <property type="evidence" value="ECO:0007669"/>
    <property type="project" value="UniProtKB-SubCell"/>
</dbReference>
<accession>A0A1S9DXA3</accession>
<evidence type="ECO:0000256" key="3">
    <source>
        <dbReference type="ARBA" id="ARBA00022989"/>
    </source>
</evidence>
<evidence type="ECO:0000256" key="5">
    <source>
        <dbReference type="SAM" id="Phobius"/>
    </source>
</evidence>
<sequence>MSEYSFYHYNPSVAAAVIALICYGASTGFHIFQLWKLRSWFFTTFVVGAISKTVPSSSVKHIVLTGIFPVMTVGYVFRTASAKDKTAIGPYIGQNVCILLPPSLYAATIYMIYSRIVLFSRSLELSIISPHKVTKIFVIGDVIAFLMQASGGGMMAIPSMSSLGQKVTIVGLFVQLVFFGGFFTLSVIFHQRVQKLKCVRVLSMPYGPLLYTLFGVSLLIIVRCLFRIVEFCQGNAGYLASHEVFMYVFDTLLMFVVQTVFHFLHPANVLRERAYREVEMRG</sequence>
<feature type="transmembrane region" description="Helical" evidence="5">
    <location>
        <begin position="92"/>
        <end position="113"/>
    </location>
</feature>
<dbReference type="PANTHER" id="PTHR31465">
    <property type="entry name" value="PROTEIN RTA1-RELATED"/>
    <property type="match status" value="1"/>
</dbReference>
<comment type="caution">
    <text evidence="6">The sequence shown here is derived from an EMBL/GenBank/DDBJ whole genome shotgun (WGS) entry which is preliminary data.</text>
</comment>
<organism evidence="6 7">
    <name type="scientific">Aspergillus oryzae</name>
    <name type="common">Yellow koji mold</name>
    <dbReference type="NCBI Taxonomy" id="5062"/>
    <lineage>
        <taxon>Eukaryota</taxon>
        <taxon>Fungi</taxon>
        <taxon>Dikarya</taxon>
        <taxon>Ascomycota</taxon>
        <taxon>Pezizomycotina</taxon>
        <taxon>Eurotiomycetes</taxon>
        <taxon>Eurotiomycetidae</taxon>
        <taxon>Eurotiales</taxon>
        <taxon>Aspergillaceae</taxon>
        <taxon>Aspergillus</taxon>
        <taxon>Aspergillus subgen. Circumdati</taxon>
    </lineage>
</organism>
<keyword evidence="2 5" id="KW-0812">Transmembrane</keyword>
<keyword evidence="3 5" id="KW-1133">Transmembrane helix</keyword>
<dbReference type="eggNOG" id="ENOG502RZFI">
    <property type="taxonomic scope" value="Eukaryota"/>
</dbReference>
<dbReference type="InterPro" id="IPR007568">
    <property type="entry name" value="RTA1"/>
</dbReference>
<proteinExistence type="predicted"/>
<protein>
    <submittedName>
        <fullName evidence="6">RTA-like protein</fullName>
    </submittedName>
</protein>
<dbReference type="EMBL" id="MKZY01000001">
    <property type="protein sequence ID" value="OOO13701.1"/>
    <property type="molecule type" value="Genomic_DNA"/>
</dbReference>
<evidence type="ECO:0000256" key="2">
    <source>
        <dbReference type="ARBA" id="ARBA00022692"/>
    </source>
</evidence>
<dbReference type="OrthoDB" id="3358017at2759"/>
<feature type="transmembrane region" description="Helical" evidence="5">
    <location>
        <begin position="169"/>
        <end position="189"/>
    </location>
</feature>
<keyword evidence="4 5" id="KW-0472">Membrane</keyword>
<name>A0A1S9DXA3_ASPOZ</name>
<evidence type="ECO:0000256" key="1">
    <source>
        <dbReference type="ARBA" id="ARBA00004141"/>
    </source>
</evidence>
<dbReference type="Pfam" id="PF04479">
    <property type="entry name" value="RTA1"/>
    <property type="match status" value="1"/>
</dbReference>
<comment type="subcellular location">
    <subcellularLocation>
        <location evidence="1">Membrane</location>
        <topology evidence="1">Multi-pass membrane protein</topology>
    </subcellularLocation>
</comment>
<feature type="transmembrane region" description="Helical" evidence="5">
    <location>
        <begin position="244"/>
        <end position="264"/>
    </location>
</feature>
<dbReference type="PANTHER" id="PTHR31465:SF33">
    <property type="entry name" value="DOMAIN PROTEIN, PUTATIVE (AFU_ORTHOLOGUE AFUA_5G01310)-RELATED"/>
    <property type="match status" value="1"/>
</dbReference>
<evidence type="ECO:0000313" key="7">
    <source>
        <dbReference type="Proteomes" id="UP000190312"/>
    </source>
</evidence>
<feature type="transmembrane region" description="Helical" evidence="5">
    <location>
        <begin position="62"/>
        <end position="80"/>
    </location>
</feature>
<feature type="transmembrane region" description="Helical" evidence="5">
    <location>
        <begin position="209"/>
        <end position="229"/>
    </location>
</feature>
<feature type="transmembrane region" description="Helical" evidence="5">
    <location>
        <begin position="133"/>
        <end position="157"/>
    </location>
</feature>
<evidence type="ECO:0000313" key="6">
    <source>
        <dbReference type="EMBL" id="OOO13701.1"/>
    </source>
</evidence>
<feature type="transmembrane region" description="Helical" evidence="5">
    <location>
        <begin position="12"/>
        <end position="32"/>
    </location>
</feature>
<dbReference type="VEuPathDB" id="FungiDB:AO090023000028"/>
<evidence type="ECO:0000256" key="4">
    <source>
        <dbReference type="ARBA" id="ARBA00023136"/>
    </source>
</evidence>
<dbReference type="AlphaFoldDB" id="A0A1S9DXA3"/>
<dbReference type="Proteomes" id="UP000190312">
    <property type="component" value="Unassembled WGS sequence"/>
</dbReference>